<dbReference type="Pfam" id="PF13639">
    <property type="entry name" value="zf-RING_2"/>
    <property type="match status" value="1"/>
</dbReference>
<dbReference type="GO" id="GO:0061630">
    <property type="term" value="F:ubiquitin protein ligase activity"/>
    <property type="evidence" value="ECO:0007669"/>
    <property type="project" value="TreeGrafter"/>
</dbReference>
<dbReference type="PROSITE" id="PS50089">
    <property type="entry name" value="ZF_RING_2"/>
    <property type="match status" value="1"/>
</dbReference>
<keyword evidence="3" id="KW-0479">Metal-binding</keyword>
<dbReference type="OrthoDB" id="5357315at2759"/>
<sequence>MLASLKPPLIPCGRRCLTVISISFVLSWIRISGAAEILVKSTQGLQGAALRAQVAQFGAPIPDGGLVGYVVRSRPPNACGPLTYEVHEDDIDFWLKPKILLVQQGPCSFSDQVDRAGQAGFRAVIIFEFGNSSEDLRLMRRDRSQNSGLNDNRTIPALFVRQRDGLLLWYSYTWSDGYYIVISSELPRREFVAWDVVLILIPIAVVVVPLSAILLMTFVAGRRPLFLTAFRQAKRRTNLINGLPERKISKSENPVNTEPTSSVIALKSDGPTVCSICLENYKPGDKVRMLPPCSHEFHSACVDPWLLSDHMVCPLCRQEVELPGDPSARKANTSTRQRIFSIPLVTFLSSPGQLLRPTHAPDLEIRTNPAVRAQAMQEHAV</sequence>
<dbReference type="GO" id="GO:0006511">
    <property type="term" value="P:ubiquitin-dependent protein catabolic process"/>
    <property type="evidence" value="ECO:0007669"/>
    <property type="project" value="TreeGrafter"/>
</dbReference>
<keyword evidence="6 9" id="KW-1133">Transmembrane helix</keyword>
<dbReference type="InterPro" id="IPR013083">
    <property type="entry name" value="Znf_RING/FYVE/PHD"/>
</dbReference>
<dbReference type="EMBL" id="BDGG01000001">
    <property type="protein sequence ID" value="GAU89480.1"/>
    <property type="molecule type" value="Genomic_DNA"/>
</dbReference>
<organism evidence="11 12">
    <name type="scientific">Ramazzottius varieornatus</name>
    <name type="common">Water bear</name>
    <name type="synonym">Tardigrade</name>
    <dbReference type="NCBI Taxonomy" id="947166"/>
    <lineage>
        <taxon>Eukaryota</taxon>
        <taxon>Metazoa</taxon>
        <taxon>Ecdysozoa</taxon>
        <taxon>Tardigrada</taxon>
        <taxon>Eutardigrada</taxon>
        <taxon>Parachela</taxon>
        <taxon>Hypsibioidea</taxon>
        <taxon>Ramazzottiidae</taxon>
        <taxon>Ramazzottius</taxon>
    </lineage>
</organism>
<evidence type="ECO:0000256" key="8">
    <source>
        <dbReference type="PROSITE-ProRule" id="PRU00175"/>
    </source>
</evidence>
<keyword evidence="2 9" id="KW-0812">Transmembrane</keyword>
<dbReference type="SMART" id="SM00184">
    <property type="entry name" value="RING"/>
    <property type="match status" value="1"/>
</dbReference>
<comment type="subcellular location">
    <subcellularLocation>
        <location evidence="1">Membrane</location>
    </subcellularLocation>
</comment>
<dbReference type="InterPro" id="IPR003137">
    <property type="entry name" value="PA_domain"/>
</dbReference>
<dbReference type="Pfam" id="PF02225">
    <property type="entry name" value="PA"/>
    <property type="match status" value="1"/>
</dbReference>
<dbReference type="SUPFAM" id="SSF57850">
    <property type="entry name" value="RING/U-box"/>
    <property type="match status" value="1"/>
</dbReference>
<evidence type="ECO:0000256" key="1">
    <source>
        <dbReference type="ARBA" id="ARBA00004370"/>
    </source>
</evidence>
<evidence type="ECO:0000256" key="7">
    <source>
        <dbReference type="ARBA" id="ARBA00023136"/>
    </source>
</evidence>
<evidence type="ECO:0000256" key="9">
    <source>
        <dbReference type="SAM" id="Phobius"/>
    </source>
</evidence>
<name>A0A1D1ULQ2_RAMVA</name>
<keyword evidence="5" id="KW-0862">Zinc</keyword>
<dbReference type="Proteomes" id="UP000186922">
    <property type="component" value="Unassembled WGS sequence"/>
</dbReference>
<proteinExistence type="predicted"/>
<dbReference type="STRING" id="947166.A0A1D1ULQ2"/>
<gene>
    <name evidence="11" type="primary">RvY_02027-1</name>
    <name evidence="11" type="synonym">RvY_02027.1</name>
    <name evidence="11" type="ORF">RvY_02027</name>
</gene>
<comment type="caution">
    <text evidence="11">The sequence shown here is derived from an EMBL/GenBank/DDBJ whole genome shotgun (WGS) entry which is preliminary data.</text>
</comment>
<feature type="domain" description="RING-type" evidence="10">
    <location>
        <begin position="274"/>
        <end position="317"/>
    </location>
</feature>
<keyword evidence="4 8" id="KW-0863">Zinc-finger</keyword>
<keyword evidence="12" id="KW-1185">Reference proteome</keyword>
<dbReference type="PANTHER" id="PTHR45931:SF3">
    <property type="entry name" value="RING ZINC FINGER-CONTAINING PROTEIN"/>
    <property type="match status" value="1"/>
</dbReference>
<evidence type="ECO:0000259" key="10">
    <source>
        <dbReference type="PROSITE" id="PS50089"/>
    </source>
</evidence>
<dbReference type="InterPro" id="IPR046450">
    <property type="entry name" value="PA_dom_sf"/>
</dbReference>
<evidence type="ECO:0000256" key="2">
    <source>
        <dbReference type="ARBA" id="ARBA00022692"/>
    </source>
</evidence>
<dbReference type="Gene3D" id="3.30.40.10">
    <property type="entry name" value="Zinc/RING finger domain, C3HC4 (zinc finger)"/>
    <property type="match status" value="1"/>
</dbReference>
<dbReference type="InterPro" id="IPR051834">
    <property type="entry name" value="RING_finger_E3_ligase"/>
</dbReference>
<evidence type="ECO:0000256" key="5">
    <source>
        <dbReference type="ARBA" id="ARBA00022833"/>
    </source>
</evidence>
<dbReference type="InterPro" id="IPR001841">
    <property type="entry name" value="Znf_RING"/>
</dbReference>
<evidence type="ECO:0000256" key="3">
    <source>
        <dbReference type="ARBA" id="ARBA00022723"/>
    </source>
</evidence>
<dbReference type="CDD" id="cd16454">
    <property type="entry name" value="RING-H2_PA-TM-RING"/>
    <property type="match status" value="1"/>
</dbReference>
<dbReference type="GO" id="GO:0016020">
    <property type="term" value="C:membrane"/>
    <property type="evidence" value="ECO:0007669"/>
    <property type="project" value="UniProtKB-SubCell"/>
</dbReference>
<evidence type="ECO:0000313" key="11">
    <source>
        <dbReference type="EMBL" id="GAU89480.1"/>
    </source>
</evidence>
<evidence type="ECO:0000313" key="12">
    <source>
        <dbReference type="Proteomes" id="UP000186922"/>
    </source>
</evidence>
<evidence type="ECO:0000256" key="6">
    <source>
        <dbReference type="ARBA" id="ARBA00022989"/>
    </source>
</evidence>
<dbReference type="SUPFAM" id="SSF52025">
    <property type="entry name" value="PA domain"/>
    <property type="match status" value="1"/>
</dbReference>
<dbReference type="PANTHER" id="PTHR45931">
    <property type="entry name" value="SI:CH211-59O9.10"/>
    <property type="match status" value="1"/>
</dbReference>
<dbReference type="GO" id="GO:0008270">
    <property type="term" value="F:zinc ion binding"/>
    <property type="evidence" value="ECO:0007669"/>
    <property type="project" value="UniProtKB-KW"/>
</dbReference>
<protein>
    <recommendedName>
        <fullName evidence="10">RING-type domain-containing protein</fullName>
    </recommendedName>
</protein>
<dbReference type="Gene3D" id="3.50.30.30">
    <property type="match status" value="1"/>
</dbReference>
<dbReference type="AlphaFoldDB" id="A0A1D1ULQ2"/>
<feature type="transmembrane region" description="Helical" evidence="9">
    <location>
        <begin position="191"/>
        <end position="221"/>
    </location>
</feature>
<evidence type="ECO:0000256" key="4">
    <source>
        <dbReference type="ARBA" id="ARBA00022771"/>
    </source>
</evidence>
<keyword evidence="7 9" id="KW-0472">Membrane</keyword>
<reference evidence="11 12" key="1">
    <citation type="journal article" date="2016" name="Nat. Commun.">
        <title>Extremotolerant tardigrade genome and improved radiotolerance of human cultured cells by tardigrade-unique protein.</title>
        <authorList>
            <person name="Hashimoto T."/>
            <person name="Horikawa D.D."/>
            <person name="Saito Y."/>
            <person name="Kuwahara H."/>
            <person name="Kozuka-Hata H."/>
            <person name="Shin-I T."/>
            <person name="Minakuchi Y."/>
            <person name="Ohishi K."/>
            <person name="Motoyama A."/>
            <person name="Aizu T."/>
            <person name="Enomoto A."/>
            <person name="Kondo K."/>
            <person name="Tanaka S."/>
            <person name="Hara Y."/>
            <person name="Koshikawa S."/>
            <person name="Sagara H."/>
            <person name="Miura T."/>
            <person name="Yokobori S."/>
            <person name="Miyagawa K."/>
            <person name="Suzuki Y."/>
            <person name="Kubo T."/>
            <person name="Oyama M."/>
            <person name="Kohara Y."/>
            <person name="Fujiyama A."/>
            <person name="Arakawa K."/>
            <person name="Katayama T."/>
            <person name="Toyoda A."/>
            <person name="Kunieda T."/>
        </authorList>
    </citation>
    <scope>NUCLEOTIDE SEQUENCE [LARGE SCALE GENOMIC DNA]</scope>
    <source>
        <strain evidence="11 12">YOKOZUNA-1</strain>
    </source>
</reference>
<dbReference type="GO" id="GO:0005634">
    <property type="term" value="C:nucleus"/>
    <property type="evidence" value="ECO:0007669"/>
    <property type="project" value="TreeGrafter"/>
</dbReference>
<accession>A0A1D1ULQ2</accession>